<feature type="domain" description="OB" evidence="7">
    <location>
        <begin position="80"/>
        <end position="147"/>
    </location>
</feature>
<keyword evidence="5" id="KW-0539">Nucleus</keyword>
<dbReference type="Pfam" id="PF08784">
    <property type="entry name" value="RPA_C"/>
    <property type="match status" value="1"/>
</dbReference>
<evidence type="ECO:0000256" key="2">
    <source>
        <dbReference type="ARBA" id="ARBA00007815"/>
    </source>
</evidence>
<dbReference type="InterPro" id="IPR036388">
    <property type="entry name" value="WH-like_DNA-bd_sf"/>
</dbReference>
<dbReference type="GO" id="GO:0003697">
    <property type="term" value="F:single-stranded DNA binding"/>
    <property type="evidence" value="ECO:0007669"/>
    <property type="project" value="TreeGrafter"/>
</dbReference>
<reference evidence="9" key="1">
    <citation type="submission" date="2022-07" db="EMBL/GenBank/DDBJ databases">
        <title>Fungi with potential for degradation of polypropylene.</title>
        <authorList>
            <person name="Gostincar C."/>
        </authorList>
    </citation>
    <scope>NUCLEOTIDE SEQUENCE</scope>
    <source>
        <strain evidence="9">EXF-13287</strain>
    </source>
</reference>
<evidence type="ECO:0000256" key="1">
    <source>
        <dbReference type="ARBA" id="ARBA00004123"/>
    </source>
</evidence>
<dbReference type="InterPro" id="IPR014892">
    <property type="entry name" value="RPA_C"/>
</dbReference>
<dbReference type="SUPFAM" id="SSF46785">
    <property type="entry name" value="Winged helix' DNA-binding domain"/>
    <property type="match status" value="1"/>
</dbReference>
<dbReference type="Gene3D" id="1.10.10.10">
    <property type="entry name" value="Winged helix-like DNA-binding domain superfamily/Winged helix DNA-binding domain"/>
    <property type="match status" value="1"/>
</dbReference>
<dbReference type="GO" id="GO:0006289">
    <property type="term" value="P:nucleotide-excision repair"/>
    <property type="evidence" value="ECO:0007669"/>
    <property type="project" value="TreeGrafter"/>
</dbReference>
<comment type="similarity">
    <text evidence="2">Belongs to the replication factor A protein 2 family.</text>
</comment>
<proteinExistence type="inferred from homology"/>
<evidence type="ECO:0000256" key="4">
    <source>
        <dbReference type="ARBA" id="ARBA00023125"/>
    </source>
</evidence>
<keyword evidence="10" id="KW-1185">Reference proteome</keyword>
<comment type="subcellular location">
    <subcellularLocation>
        <location evidence="1">Nucleus</location>
    </subcellularLocation>
</comment>
<dbReference type="AlphaFoldDB" id="A0AA38W232"/>
<dbReference type="SUPFAM" id="SSF50249">
    <property type="entry name" value="Nucleic acid-binding proteins"/>
    <property type="match status" value="1"/>
</dbReference>
<evidence type="ECO:0000256" key="6">
    <source>
        <dbReference type="SAM" id="MobiDB-lite"/>
    </source>
</evidence>
<dbReference type="Pfam" id="PF01336">
    <property type="entry name" value="tRNA_anti-codon"/>
    <property type="match status" value="1"/>
</dbReference>
<dbReference type="GO" id="GO:0000781">
    <property type="term" value="C:chromosome, telomeric region"/>
    <property type="evidence" value="ECO:0007669"/>
    <property type="project" value="TreeGrafter"/>
</dbReference>
<sequence>MLAYGGGYQRTGYGAQGGDDGGGFMAGSQQGSQGGGGGGGSKSYGDESLRPVTIKQLADWTEPFPGADVTIDGAPLTQLTLVGQIRKINPQATNITYTLDDGTATIDVKKWVDAERSGDDDAGGQQQFTEDQYVRVWGRLKSFNQKKHVGAHFIRAIEDYNEVNYHLVEAAYVHLYITKGPPVPGQEGQQQQQQQKQQQQQAGGDSMFVDDGYGAGGGGGDEESQQAKLARASPAARKVFQYLNNTPGGNEGVNVHVIAQGTHMSTREVFTAADELNQSGLVYTTVDDETFAILEF</sequence>
<dbReference type="Gene3D" id="2.40.50.140">
    <property type="entry name" value="Nucleic acid-binding proteins"/>
    <property type="match status" value="1"/>
</dbReference>
<feature type="domain" description="Replication protein A C-terminal" evidence="8">
    <location>
        <begin position="193"/>
        <end position="289"/>
    </location>
</feature>
<evidence type="ECO:0000256" key="3">
    <source>
        <dbReference type="ARBA" id="ARBA00022705"/>
    </source>
</evidence>
<feature type="region of interest" description="Disordered" evidence="6">
    <location>
        <begin position="19"/>
        <end position="47"/>
    </location>
</feature>
<dbReference type="GO" id="GO:0000724">
    <property type="term" value="P:double-strand break repair via homologous recombination"/>
    <property type="evidence" value="ECO:0007669"/>
    <property type="project" value="TreeGrafter"/>
</dbReference>
<dbReference type="GO" id="GO:0005662">
    <property type="term" value="C:DNA replication factor A complex"/>
    <property type="evidence" value="ECO:0007669"/>
    <property type="project" value="TreeGrafter"/>
</dbReference>
<keyword evidence="3" id="KW-0235">DNA replication</keyword>
<feature type="compositionally biased region" description="Gly residues" evidence="6">
    <location>
        <begin position="32"/>
        <end position="42"/>
    </location>
</feature>
<name>A0AA38W232_9PEZI</name>
<dbReference type="GO" id="GO:0006260">
    <property type="term" value="P:DNA replication"/>
    <property type="evidence" value="ECO:0007669"/>
    <property type="project" value="UniProtKB-KW"/>
</dbReference>
<evidence type="ECO:0000313" key="10">
    <source>
        <dbReference type="Proteomes" id="UP001174691"/>
    </source>
</evidence>
<evidence type="ECO:0000259" key="8">
    <source>
        <dbReference type="Pfam" id="PF08784"/>
    </source>
</evidence>
<dbReference type="PANTHER" id="PTHR13989:SF16">
    <property type="entry name" value="REPLICATION PROTEIN A2"/>
    <property type="match status" value="1"/>
</dbReference>
<dbReference type="InterPro" id="IPR012340">
    <property type="entry name" value="NA-bd_OB-fold"/>
</dbReference>
<dbReference type="InterPro" id="IPR040260">
    <property type="entry name" value="RFA2-like"/>
</dbReference>
<organism evidence="9 10">
    <name type="scientific">Coniochaeta hoffmannii</name>
    <dbReference type="NCBI Taxonomy" id="91930"/>
    <lineage>
        <taxon>Eukaryota</taxon>
        <taxon>Fungi</taxon>
        <taxon>Dikarya</taxon>
        <taxon>Ascomycota</taxon>
        <taxon>Pezizomycotina</taxon>
        <taxon>Sordariomycetes</taxon>
        <taxon>Sordariomycetidae</taxon>
        <taxon>Coniochaetales</taxon>
        <taxon>Coniochaetaceae</taxon>
        <taxon>Coniochaeta</taxon>
    </lineage>
</organism>
<dbReference type="PIRSF" id="PIRSF036949">
    <property type="entry name" value="RPA32"/>
    <property type="match status" value="1"/>
</dbReference>
<comment type="caution">
    <text evidence="9">The sequence shown here is derived from an EMBL/GenBank/DDBJ whole genome shotgun (WGS) entry which is preliminary data.</text>
</comment>
<dbReference type="CDD" id="cd04478">
    <property type="entry name" value="RPA2_DBD_D"/>
    <property type="match status" value="1"/>
</dbReference>
<dbReference type="EMBL" id="JANBVN010000029">
    <property type="protein sequence ID" value="KAJ9160971.1"/>
    <property type="molecule type" value="Genomic_DNA"/>
</dbReference>
<dbReference type="InterPro" id="IPR004365">
    <property type="entry name" value="NA-bd_OB_tRNA"/>
</dbReference>
<evidence type="ECO:0000313" key="9">
    <source>
        <dbReference type="EMBL" id="KAJ9160971.1"/>
    </source>
</evidence>
<dbReference type="InterPro" id="IPR036390">
    <property type="entry name" value="WH_DNA-bd_sf"/>
</dbReference>
<keyword evidence="4" id="KW-0238">DNA-binding</keyword>
<dbReference type="Proteomes" id="UP001174691">
    <property type="component" value="Unassembled WGS sequence"/>
</dbReference>
<protein>
    <submittedName>
        <fullName evidence="9">Replication protein A, subunit RPA32</fullName>
    </submittedName>
</protein>
<evidence type="ECO:0000259" key="7">
    <source>
        <dbReference type="Pfam" id="PF01336"/>
    </source>
</evidence>
<evidence type="ECO:0000256" key="5">
    <source>
        <dbReference type="ARBA" id="ARBA00023242"/>
    </source>
</evidence>
<accession>A0AA38W232</accession>
<dbReference type="InterPro" id="IPR014646">
    <property type="entry name" value="Rfa2/RPA32"/>
</dbReference>
<feature type="compositionally biased region" description="Low complexity" evidence="6">
    <location>
        <begin position="185"/>
        <end position="204"/>
    </location>
</feature>
<dbReference type="GO" id="GO:0035861">
    <property type="term" value="C:site of double-strand break"/>
    <property type="evidence" value="ECO:0007669"/>
    <property type="project" value="TreeGrafter"/>
</dbReference>
<feature type="region of interest" description="Disordered" evidence="6">
    <location>
        <begin position="182"/>
        <end position="229"/>
    </location>
</feature>
<gene>
    <name evidence="9" type="ORF">NKR19_g2815</name>
</gene>
<dbReference type="PANTHER" id="PTHR13989">
    <property type="entry name" value="REPLICATION PROTEIN A-RELATED"/>
    <property type="match status" value="1"/>
</dbReference>